<evidence type="ECO:0000313" key="6">
    <source>
        <dbReference type="Proteomes" id="UP000239899"/>
    </source>
</evidence>
<feature type="domain" description="C2 Aida-type" evidence="4">
    <location>
        <begin position="799"/>
        <end position="957"/>
    </location>
</feature>
<dbReference type="GO" id="GO:0005509">
    <property type="term" value="F:calcium ion binding"/>
    <property type="evidence" value="ECO:0007669"/>
    <property type="project" value="InterPro"/>
</dbReference>
<dbReference type="Gene3D" id="2.60.40.150">
    <property type="entry name" value="C2 domain"/>
    <property type="match status" value="1"/>
</dbReference>
<feature type="compositionally biased region" description="Low complexity" evidence="1">
    <location>
        <begin position="479"/>
        <end position="495"/>
    </location>
</feature>
<dbReference type="InterPro" id="IPR035892">
    <property type="entry name" value="C2_domain_sf"/>
</dbReference>
<sequence length="959" mass="98930">MADPHAALLSRAAELAVAEFQAGAATPSVEDILHLEKRWAKLPGASAGGVSLEDAEALLGAEVLADAPLEFVVAQVLGKGARSGVPPVLTKRQFLSLAHVAEVAQGKAFDLVTAEDALRSQELPATHKKRPPAIREAGIDSWQISAAPVQQPGEQDDAEGDYDAAAALATNAPGPLEGGLPEGGPGRLSRATSLTLAAGPLQHGVKALSRQNSFSGAAGEEAGAPLRSARRQLHNLQSNATSYESAVEMHSDAEREEAAAAAAAGSQGQAGRLLSIPPTPEGPGADDTAGAEAGEGEAPPSAKLRKSWESFGSTPKPGADGTPAAGGQQQMNEAVVAAAMAAGMEFMRQLQAAGVAGGNQPSPFHDINPLRAAAAAAAAAAASPALSAPSFAGAAPSTVAPSPEVQSHSGSAGAAAAGAVVPQQLIAQMMARMNLGEDASAEELAAAAAQLQQQALAKQRGAGPQPAASLQGSVGSVPSGSERAQSSQAAAGAAGEAALRKSWNAFKQDAPQYQQAKPQASQQPEQQQEQQPAGSAGTSPQKQPGRMGPPPPVASPAVTRLVAPPVQGIAGWTAMSREDVQRCQAIFAKKGYPAVGGMERHSAMEYFAKLHMERPLFHQAWQAADLGGDGKLDEREFCLFVQLLRGAQKGWPLPARLSADEAAALLGEAPMPAPPAQPPQLHIDAAHMRSVLHGQGQQPAHSRQASMEHEQSVIQDDSDGASSIDSGIAESVSGMSICSRPSAAPRMPGGPFALGRPSATPHRTGLGSVLGGPGHGASATAGAYLPAAATGSAIARLVPYGSDADVAHNLMELTVHSAQIRYRKPLSTPIFSISVRDSLGRLVELPIDTHPGHYRRETATIHSSAIVRLTSQLRKFPPGAVLFVEVKHWKSDKKRFSTLAWSYCPLDRLVDFGAQAARVRSGPVDLPLLKKPVDLTLRRARRLTSRGPDLHIAVRGVAE</sequence>
<dbReference type="PROSITE" id="PS50031">
    <property type="entry name" value="EH"/>
    <property type="match status" value="1"/>
</dbReference>
<reference evidence="5 6" key="1">
    <citation type="journal article" date="2018" name="Plant J.">
        <title>Genome sequences of Chlorella sorokiniana UTEX 1602 and Micractinium conductrix SAG 241.80: implications to maltose excretion by a green alga.</title>
        <authorList>
            <person name="Arriola M.B."/>
            <person name="Velmurugan N."/>
            <person name="Zhang Y."/>
            <person name="Plunkett M.H."/>
            <person name="Hondzo H."/>
            <person name="Barney B.M."/>
        </authorList>
    </citation>
    <scope>NUCLEOTIDE SEQUENCE [LARGE SCALE GENOMIC DNA]</scope>
    <source>
        <strain evidence="6">UTEX 1602</strain>
    </source>
</reference>
<feature type="domain" description="EH" evidence="2">
    <location>
        <begin position="579"/>
        <end position="657"/>
    </location>
</feature>
<dbReference type="GO" id="GO:0035091">
    <property type="term" value="F:phosphatidylinositol binding"/>
    <property type="evidence" value="ECO:0007669"/>
    <property type="project" value="TreeGrafter"/>
</dbReference>
<gene>
    <name evidence="5" type="ORF">C2E21_8223</name>
</gene>
<feature type="compositionally biased region" description="Basic and acidic residues" evidence="1">
    <location>
        <begin position="247"/>
        <end position="258"/>
    </location>
</feature>
<organism evidence="5 6">
    <name type="scientific">Chlorella sorokiniana</name>
    <name type="common">Freshwater green alga</name>
    <dbReference type="NCBI Taxonomy" id="3076"/>
    <lineage>
        <taxon>Eukaryota</taxon>
        <taxon>Viridiplantae</taxon>
        <taxon>Chlorophyta</taxon>
        <taxon>core chlorophytes</taxon>
        <taxon>Trebouxiophyceae</taxon>
        <taxon>Chlorellales</taxon>
        <taxon>Chlorellaceae</taxon>
        <taxon>Chlorella clade</taxon>
        <taxon>Chlorella</taxon>
    </lineage>
</organism>
<proteinExistence type="predicted"/>
<dbReference type="InterPro" id="IPR025939">
    <property type="entry name" value="Aida_C"/>
</dbReference>
<evidence type="ECO:0000259" key="2">
    <source>
        <dbReference type="PROSITE" id="PS50031"/>
    </source>
</evidence>
<evidence type="ECO:0000256" key="1">
    <source>
        <dbReference type="SAM" id="MobiDB-lite"/>
    </source>
</evidence>
<feature type="region of interest" description="Disordered" evidence="1">
    <location>
        <begin position="241"/>
        <end position="329"/>
    </location>
</feature>
<comment type="caution">
    <text evidence="5">The sequence shown here is derived from an EMBL/GenBank/DDBJ whole genome shotgun (WGS) entry which is preliminary data.</text>
</comment>
<dbReference type="InterPro" id="IPR000261">
    <property type="entry name" value="EH_dom"/>
</dbReference>
<dbReference type="GO" id="GO:0016020">
    <property type="term" value="C:membrane"/>
    <property type="evidence" value="ECO:0007669"/>
    <property type="project" value="TreeGrafter"/>
</dbReference>
<dbReference type="AlphaFoldDB" id="A0A2P6TF85"/>
<feature type="region of interest" description="Disordered" evidence="1">
    <location>
        <begin position="457"/>
        <end position="495"/>
    </location>
</feature>
<dbReference type="PANTHER" id="PTHR28654:SF1">
    <property type="entry name" value="AXIN INTERACTOR, DORSALIZATION-ASSOCIATED PROTEIN"/>
    <property type="match status" value="1"/>
</dbReference>
<dbReference type="PANTHER" id="PTHR28654">
    <property type="entry name" value="AXIN INTERACTOR, DORSALIZATION-ASSOCIATED PROTEIN"/>
    <property type="match status" value="1"/>
</dbReference>
<evidence type="ECO:0000259" key="4">
    <source>
        <dbReference type="PROSITE" id="PS51911"/>
    </source>
</evidence>
<dbReference type="Pfam" id="PF14186">
    <property type="entry name" value="Aida_C2"/>
    <property type="match status" value="1"/>
</dbReference>
<feature type="compositionally biased region" description="Gly residues" evidence="1">
    <location>
        <begin position="176"/>
        <end position="186"/>
    </location>
</feature>
<feature type="region of interest" description="Disordered" evidence="1">
    <location>
        <begin position="695"/>
        <end position="722"/>
    </location>
</feature>
<dbReference type="InterPro" id="IPR002048">
    <property type="entry name" value="EF_hand_dom"/>
</dbReference>
<dbReference type="Gene3D" id="1.10.238.10">
    <property type="entry name" value="EF-hand"/>
    <property type="match status" value="1"/>
</dbReference>
<feature type="compositionally biased region" description="Low complexity" evidence="1">
    <location>
        <begin position="509"/>
        <end position="533"/>
    </location>
</feature>
<accession>A0A2P6TF85</accession>
<feature type="compositionally biased region" description="Low complexity" evidence="1">
    <location>
        <begin position="259"/>
        <end position="272"/>
    </location>
</feature>
<feature type="compositionally biased region" description="Polar residues" evidence="1">
    <location>
        <begin position="695"/>
        <end position="705"/>
    </location>
</feature>
<dbReference type="OrthoDB" id="510663at2759"/>
<feature type="region of interest" description="Disordered" evidence="1">
    <location>
        <begin position="390"/>
        <end position="411"/>
    </location>
</feature>
<protein>
    <submittedName>
        <fullName evidence="5">Epidermal growth factor receptor substrate 15-like 1</fullName>
    </submittedName>
</protein>
<dbReference type="InterPro" id="IPR011992">
    <property type="entry name" value="EF-hand-dom_pair"/>
</dbReference>
<name>A0A2P6TF85_CHLSO</name>
<dbReference type="STRING" id="3076.A0A2P6TF85"/>
<dbReference type="Proteomes" id="UP000239899">
    <property type="component" value="Unassembled WGS sequence"/>
</dbReference>
<dbReference type="PROSITE" id="PS51911">
    <property type="entry name" value="C2_AIDA"/>
    <property type="match status" value="1"/>
</dbReference>
<keyword evidence="6" id="KW-1185">Reference proteome</keyword>
<dbReference type="EMBL" id="LHPG02000019">
    <property type="protein sequence ID" value="PRW32634.1"/>
    <property type="molecule type" value="Genomic_DNA"/>
</dbReference>
<feature type="domain" description="EF-hand" evidence="3">
    <location>
        <begin position="612"/>
        <end position="647"/>
    </location>
</feature>
<evidence type="ECO:0000259" key="3">
    <source>
        <dbReference type="PROSITE" id="PS50222"/>
    </source>
</evidence>
<feature type="compositionally biased region" description="Low complexity" evidence="1">
    <location>
        <begin position="282"/>
        <end position="300"/>
    </location>
</feature>
<dbReference type="PROSITE" id="PS50222">
    <property type="entry name" value="EF_HAND_2"/>
    <property type="match status" value="1"/>
</dbReference>
<feature type="compositionally biased region" description="Polar residues" evidence="1">
    <location>
        <begin position="468"/>
        <end position="478"/>
    </location>
</feature>
<dbReference type="SUPFAM" id="SSF47473">
    <property type="entry name" value="EF-hand"/>
    <property type="match status" value="1"/>
</dbReference>
<feature type="region of interest" description="Disordered" evidence="1">
    <location>
        <begin position="509"/>
        <end position="557"/>
    </location>
</feature>
<evidence type="ECO:0000313" key="5">
    <source>
        <dbReference type="EMBL" id="PRW32634.1"/>
    </source>
</evidence>
<feature type="region of interest" description="Disordered" evidence="1">
    <location>
        <begin position="171"/>
        <end position="190"/>
    </location>
</feature>